<dbReference type="RefSeq" id="WP_050518296.1">
    <property type="nucleotide sequence ID" value="NZ_FOCO01000025.1"/>
</dbReference>
<proteinExistence type="predicted"/>
<name>A0A1H8JFW6_9RHOB</name>
<organism evidence="2 3">
    <name type="scientific">Pseudorhodobacter antarcticus</name>
    <dbReference type="NCBI Taxonomy" id="1077947"/>
    <lineage>
        <taxon>Bacteria</taxon>
        <taxon>Pseudomonadati</taxon>
        <taxon>Pseudomonadota</taxon>
        <taxon>Alphaproteobacteria</taxon>
        <taxon>Rhodobacterales</taxon>
        <taxon>Paracoccaceae</taxon>
        <taxon>Pseudorhodobacter</taxon>
    </lineage>
</organism>
<dbReference type="STRING" id="1077947.SAMN05216227_10254"/>
<reference evidence="2 3" key="1">
    <citation type="submission" date="2016-10" db="EMBL/GenBank/DDBJ databases">
        <authorList>
            <person name="de Groot N.N."/>
        </authorList>
    </citation>
    <scope>NUCLEOTIDE SEQUENCE [LARGE SCALE GENOMIC DNA]</scope>
    <source>
        <strain evidence="2 3">CGMCC 1.10836</strain>
    </source>
</reference>
<evidence type="ECO:0000256" key="1">
    <source>
        <dbReference type="SAM" id="MobiDB-lite"/>
    </source>
</evidence>
<feature type="region of interest" description="Disordered" evidence="1">
    <location>
        <begin position="76"/>
        <end position="113"/>
    </location>
</feature>
<dbReference type="Proteomes" id="UP000183002">
    <property type="component" value="Unassembled WGS sequence"/>
</dbReference>
<dbReference type="AlphaFoldDB" id="A0A1H8JFW6"/>
<dbReference type="OrthoDB" id="9815689at2"/>
<gene>
    <name evidence="2" type="ORF">SAMN05216227_10254</name>
</gene>
<sequence length="113" mass="12375">MPKEEWGTKRLCPTTGKRFYDLKKTPIISPYTGEVVDIESARRKIVSAAAARPAPTKDDDEVLVDDLDADEDLLAVAETDDSDDEDDDLLEDDSDDTVSLDDLADVSAPDDDS</sequence>
<dbReference type="Pfam" id="PF09538">
    <property type="entry name" value="FYDLN_acid"/>
    <property type="match status" value="1"/>
</dbReference>
<dbReference type="NCBIfam" id="TIGR02300">
    <property type="entry name" value="FYDLN_acid"/>
    <property type="match status" value="1"/>
</dbReference>
<evidence type="ECO:0000313" key="2">
    <source>
        <dbReference type="EMBL" id="SEN79078.1"/>
    </source>
</evidence>
<accession>A0A1H8JFW6</accession>
<evidence type="ECO:0000313" key="3">
    <source>
        <dbReference type="Proteomes" id="UP000183002"/>
    </source>
</evidence>
<dbReference type="InterPro" id="IPR012644">
    <property type="entry name" value="CHP02300_FYDLN_acid"/>
</dbReference>
<dbReference type="EMBL" id="FOCO01000025">
    <property type="protein sequence ID" value="SEN79078.1"/>
    <property type="molecule type" value="Genomic_DNA"/>
</dbReference>
<keyword evidence="3" id="KW-1185">Reference proteome</keyword>
<protein>
    <submittedName>
        <fullName evidence="2">TIGR02300 family protein</fullName>
    </submittedName>
</protein>